<name>A0ABP0FQJ0_CLALP</name>
<dbReference type="InterPro" id="IPR001304">
    <property type="entry name" value="C-type_lectin-like"/>
</dbReference>
<dbReference type="EMBL" id="CAWYQH010000079">
    <property type="protein sequence ID" value="CAK8680730.1"/>
    <property type="molecule type" value="Genomic_DNA"/>
</dbReference>
<evidence type="ECO:0000313" key="4">
    <source>
        <dbReference type="Proteomes" id="UP001642483"/>
    </source>
</evidence>
<keyword evidence="1" id="KW-0472">Membrane</keyword>
<dbReference type="Gene3D" id="3.10.100.10">
    <property type="entry name" value="Mannose-Binding Protein A, subunit A"/>
    <property type="match status" value="1"/>
</dbReference>
<dbReference type="InterPro" id="IPR016186">
    <property type="entry name" value="C-type_lectin-like/link_sf"/>
</dbReference>
<reference evidence="3 4" key="1">
    <citation type="submission" date="2024-02" db="EMBL/GenBank/DDBJ databases">
        <authorList>
            <person name="Daric V."/>
            <person name="Darras S."/>
        </authorList>
    </citation>
    <scope>NUCLEOTIDE SEQUENCE [LARGE SCALE GENOMIC DNA]</scope>
</reference>
<proteinExistence type="predicted"/>
<keyword evidence="1" id="KW-1133">Transmembrane helix</keyword>
<sequence>MVSPDYRCSMADSEWSQDDVEPRYVTTTNPGRSMYDVPPDAASRAMLRAVEEESVNVEVASKSAKKKDEAMSGFPRRERGSTRCWVKASLALLTLLVLALAGVLVYTICRKPSTTSPPPSGGQMRNGEVQTREIAAIKRILSELLLRTSNSSTTKSVTKSGCQGDDIRIGMTCYGVHIESDVIQLEAVERCWRRGGGLASIKDEGIQRRITSHLHSDQPFWIDGQAISGGFTFSDKENITDTKWRKMTGDGKCLAIVISKGINDVIIWKRETCFTQLGGYVCEYGVN</sequence>
<feature type="domain" description="C-type lectin" evidence="2">
    <location>
        <begin position="162"/>
        <end position="283"/>
    </location>
</feature>
<dbReference type="SMART" id="SM00034">
    <property type="entry name" value="CLECT"/>
    <property type="match status" value="1"/>
</dbReference>
<dbReference type="Proteomes" id="UP001642483">
    <property type="component" value="Unassembled WGS sequence"/>
</dbReference>
<feature type="transmembrane region" description="Helical" evidence="1">
    <location>
        <begin position="84"/>
        <end position="108"/>
    </location>
</feature>
<evidence type="ECO:0000256" key="1">
    <source>
        <dbReference type="SAM" id="Phobius"/>
    </source>
</evidence>
<dbReference type="CDD" id="cd00037">
    <property type="entry name" value="CLECT"/>
    <property type="match status" value="1"/>
</dbReference>
<keyword evidence="4" id="KW-1185">Reference proteome</keyword>
<comment type="caution">
    <text evidence="3">The sequence shown here is derived from an EMBL/GenBank/DDBJ whole genome shotgun (WGS) entry which is preliminary data.</text>
</comment>
<protein>
    <recommendedName>
        <fullName evidence="2">C-type lectin domain-containing protein</fullName>
    </recommendedName>
</protein>
<dbReference type="SUPFAM" id="SSF56436">
    <property type="entry name" value="C-type lectin-like"/>
    <property type="match status" value="1"/>
</dbReference>
<evidence type="ECO:0000313" key="3">
    <source>
        <dbReference type="EMBL" id="CAK8680730.1"/>
    </source>
</evidence>
<dbReference type="Pfam" id="PF00059">
    <property type="entry name" value="Lectin_C"/>
    <property type="match status" value="1"/>
</dbReference>
<gene>
    <name evidence="3" type="ORF">CVLEPA_LOCUS10987</name>
</gene>
<organism evidence="3 4">
    <name type="scientific">Clavelina lepadiformis</name>
    <name type="common">Light-bulb sea squirt</name>
    <name type="synonym">Ascidia lepadiformis</name>
    <dbReference type="NCBI Taxonomy" id="159417"/>
    <lineage>
        <taxon>Eukaryota</taxon>
        <taxon>Metazoa</taxon>
        <taxon>Chordata</taxon>
        <taxon>Tunicata</taxon>
        <taxon>Ascidiacea</taxon>
        <taxon>Aplousobranchia</taxon>
        <taxon>Clavelinidae</taxon>
        <taxon>Clavelina</taxon>
    </lineage>
</organism>
<dbReference type="InterPro" id="IPR016187">
    <property type="entry name" value="CTDL_fold"/>
</dbReference>
<accession>A0ABP0FQJ0</accession>
<keyword evidence="1" id="KW-0812">Transmembrane</keyword>
<evidence type="ECO:0000259" key="2">
    <source>
        <dbReference type="SMART" id="SM00034"/>
    </source>
</evidence>